<comment type="similarity">
    <text evidence="2 8">Belongs to the EPSP synthase family.</text>
</comment>
<feature type="binding site" evidence="8">
    <location>
        <position position="21"/>
    </location>
    <ligand>
        <name>phosphoenolpyruvate</name>
        <dbReference type="ChEBI" id="CHEBI:58702"/>
    </ligand>
</feature>
<dbReference type="GO" id="GO:0003866">
    <property type="term" value="F:3-phosphoshikimate 1-carboxyvinyltransferase activity"/>
    <property type="evidence" value="ECO:0007669"/>
    <property type="project" value="UniProtKB-UniRule"/>
</dbReference>
<dbReference type="InterPro" id="IPR001986">
    <property type="entry name" value="Enolpyruvate_Tfrase_dom"/>
</dbReference>
<dbReference type="GO" id="GO:0005737">
    <property type="term" value="C:cytoplasm"/>
    <property type="evidence" value="ECO:0007669"/>
    <property type="project" value="UniProtKB-SubCell"/>
</dbReference>
<proteinExistence type="inferred from homology"/>
<dbReference type="PIRSF" id="PIRSF000505">
    <property type="entry name" value="EPSPS"/>
    <property type="match status" value="1"/>
</dbReference>
<keyword evidence="11" id="KW-1185">Reference proteome</keyword>
<organism evidence="10 11">
    <name type="scientific">Vulgatibacter incomptus</name>
    <dbReference type="NCBI Taxonomy" id="1391653"/>
    <lineage>
        <taxon>Bacteria</taxon>
        <taxon>Pseudomonadati</taxon>
        <taxon>Myxococcota</taxon>
        <taxon>Myxococcia</taxon>
        <taxon>Myxococcales</taxon>
        <taxon>Cystobacterineae</taxon>
        <taxon>Vulgatibacteraceae</taxon>
        <taxon>Vulgatibacter</taxon>
    </lineage>
</organism>
<comment type="function">
    <text evidence="8">Catalyzes the transfer of the enolpyruvyl moiety of phosphoenolpyruvate (PEP) to the 5-hydroxyl of shikimate-3-phosphate (S3P) to produce enolpyruvyl shikimate-3-phosphate and inorganic phosphate.</text>
</comment>
<dbReference type="HAMAP" id="MF_00210">
    <property type="entry name" value="EPSP_synth"/>
    <property type="match status" value="1"/>
</dbReference>
<dbReference type="FunFam" id="3.65.10.10:FF:000005">
    <property type="entry name" value="3-phosphoshikimate 1-carboxyvinyltransferase"/>
    <property type="match status" value="1"/>
</dbReference>
<comment type="catalytic activity">
    <reaction evidence="7">
        <text>3-phosphoshikimate + phosphoenolpyruvate = 5-O-(1-carboxyvinyl)-3-phosphoshikimate + phosphate</text>
        <dbReference type="Rhea" id="RHEA:21256"/>
        <dbReference type="ChEBI" id="CHEBI:43474"/>
        <dbReference type="ChEBI" id="CHEBI:57701"/>
        <dbReference type="ChEBI" id="CHEBI:58702"/>
        <dbReference type="ChEBI" id="CHEBI:145989"/>
        <dbReference type="EC" id="2.5.1.19"/>
    </reaction>
    <physiologicalReaction direction="left-to-right" evidence="7">
        <dbReference type="Rhea" id="RHEA:21257"/>
    </physiologicalReaction>
</comment>
<dbReference type="PANTHER" id="PTHR21090:SF5">
    <property type="entry name" value="PENTAFUNCTIONAL AROM POLYPEPTIDE"/>
    <property type="match status" value="1"/>
</dbReference>
<dbReference type="InterPro" id="IPR013792">
    <property type="entry name" value="RNA3'P_cycl/enolpyr_Trfase_a/b"/>
</dbReference>
<feature type="binding site" evidence="8">
    <location>
        <position position="121"/>
    </location>
    <ligand>
        <name>phosphoenolpyruvate</name>
        <dbReference type="ChEBI" id="CHEBI:58702"/>
    </ligand>
</feature>
<accession>A0A0K1PGZ0</accession>
<feature type="binding site" evidence="8">
    <location>
        <position position="93"/>
    </location>
    <ligand>
        <name>phosphoenolpyruvate</name>
        <dbReference type="ChEBI" id="CHEBI:58702"/>
    </ligand>
</feature>
<dbReference type="CDD" id="cd01556">
    <property type="entry name" value="EPSP_synthase"/>
    <property type="match status" value="1"/>
</dbReference>
<dbReference type="NCBIfam" id="TIGR01356">
    <property type="entry name" value="aroA"/>
    <property type="match status" value="1"/>
</dbReference>
<dbReference type="InterPro" id="IPR006264">
    <property type="entry name" value="EPSP_synthase"/>
</dbReference>
<dbReference type="KEGG" id="vin:AKJ08_3167"/>
<dbReference type="STRING" id="1391653.AKJ08_3167"/>
<comment type="pathway">
    <text evidence="1 8">Metabolic intermediate biosynthesis; chorismate biosynthesis; chorismate from D-erythrose 4-phosphate and phosphoenolpyruvate: step 6/7.</text>
</comment>
<dbReference type="RefSeq" id="WP_205624742.1">
    <property type="nucleotide sequence ID" value="NZ_CP012332.1"/>
</dbReference>
<evidence type="ECO:0000256" key="5">
    <source>
        <dbReference type="ARBA" id="ARBA00022679"/>
    </source>
</evidence>
<evidence type="ECO:0000256" key="8">
    <source>
        <dbReference type="HAMAP-Rule" id="MF_00210"/>
    </source>
</evidence>
<feature type="domain" description="Enolpyruvate transferase" evidence="9">
    <location>
        <begin position="10"/>
        <end position="425"/>
    </location>
</feature>
<comment type="subcellular location">
    <subcellularLocation>
        <location evidence="8">Cytoplasm</location>
    </subcellularLocation>
</comment>
<gene>
    <name evidence="8" type="primary">aroA</name>
    <name evidence="10" type="ORF">AKJ08_3167</name>
</gene>
<dbReference type="GO" id="GO:0008652">
    <property type="term" value="P:amino acid biosynthetic process"/>
    <property type="evidence" value="ECO:0007669"/>
    <property type="project" value="UniProtKB-KW"/>
</dbReference>
<sequence length="434" mass="45164">MIETLIGSRSFRGALSAPGDKSISHRALIFAALSEGTCRLDNLAPGDDVKRTARCLEAMGVRLVRDGSAAMVRGVGLRGLASPAAVLDCGNSGTTMRLLAGVIAGAGLEAVLDGDESLRGRPMKRILDPLGAMGAAASSANGRAPLRFAGRSEPLGGGTSHDLEMASAQVKSAILLAGLFAKAPTRVREPHPSRDHTERMLSAFGAKLRATGDGWIELEPRGEPLRAPPTLSIPGDPSSAAFLLGAAILADEGEVEVTGVDANPTRIGWLHVLERMGAEIELLPSGEAAGDPVATFRARGGARLVATHVGPEEIPALIDELPLLAAIATQARGRTVLRGAAELRVKESDRLARMAEGLNRLGARVEELPDGLVIDGPTPLRAADVEAAGDHRIAMSLAVAALRAEGETRIHGAEWADVSFPGFFPLLTRLAEAK</sequence>
<keyword evidence="6 8" id="KW-0057">Aromatic amino acid biosynthesis</keyword>
<dbReference type="EMBL" id="CP012332">
    <property type="protein sequence ID" value="AKU92780.1"/>
    <property type="molecule type" value="Genomic_DNA"/>
</dbReference>
<keyword evidence="4 8" id="KW-0028">Amino-acid biosynthesis</keyword>
<evidence type="ECO:0000313" key="11">
    <source>
        <dbReference type="Proteomes" id="UP000055590"/>
    </source>
</evidence>
<feature type="binding site" evidence="8">
    <location>
        <position position="21"/>
    </location>
    <ligand>
        <name>3-phosphoshikimate</name>
        <dbReference type="ChEBI" id="CHEBI:145989"/>
    </ligand>
</feature>
<dbReference type="PATRIC" id="fig|1391653.3.peg.3312"/>
<dbReference type="PANTHER" id="PTHR21090">
    <property type="entry name" value="AROM/DEHYDROQUINATE SYNTHASE"/>
    <property type="match status" value="1"/>
</dbReference>
<dbReference type="SUPFAM" id="SSF55205">
    <property type="entry name" value="EPT/RTPC-like"/>
    <property type="match status" value="1"/>
</dbReference>
<feature type="active site" description="Proton acceptor" evidence="8">
    <location>
        <position position="319"/>
    </location>
</feature>
<dbReference type="InterPro" id="IPR023193">
    <property type="entry name" value="EPSP_synthase_CS"/>
</dbReference>
<dbReference type="UniPathway" id="UPA00053">
    <property type="reaction ID" value="UER00089"/>
</dbReference>
<comment type="subunit">
    <text evidence="8">Monomer.</text>
</comment>
<dbReference type="AlphaFoldDB" id="A0A0K1PGZ0"/>
<evidence type="ECO:0000256" key="6">
    <source>
        <dbReference type="ARBA" id="ARBA00023141"/>
    </source>
</evidence>
<feature type="binding site" evidence="8">
    <location>
        <position position="346"/>
    </location>
    <ligand>
        <name>3-phosphoshikimate</name>
        <dbReference type="ChEBI" id="CHEBI:145989"/>
    </ligand>
</feature>
<evidence type="ECO:0000256" key="7">
    <source>
        <dbReference type="ARBA" id="ARBA00044633"/>
    </source>
</evidence>
<dbReference type="GO" id="GO:0009423">
    <property type="term" value="P:chorismate biosynthetic process"/>
    <property type="evidence" value="ECO:0007669"/>
    <property type="project" value="UniProtKB-UniRule"/>
</dbReference>
<name>A0A0K1PGZ0_9BACT</name>
<feature type="binding site" evidence="8">
    <location>
        <position position="350"/>
    </location>
    <ligand>
        <name>phosphoenolpyruvate</name>
        <dbReference type="ChEBI" id="CHEBI:58702"/>
    </ligand>
</feature>
<dbReference type="GO" id="GO:0009073">
    <property type="term" value="P:aromatic amino acid family biosynthetic process"/>
    <property type="evidence" value="ECO:0007669"/>
    <property type="project" value="UniProtKB-KW"/>
</dbReference>
<dbReference type="Pfam" id="PF00275">
    <property type="entry name" value="EPSP_synthase"/>
    <property type="match status" value="1"/>
</dbReference>
<keyword evidence="3 8" id="KW-0963">Cytoplasm</keyword>
<dbReference type="PROSITE" id="PS00104">
    <property type="entry name" value="EPSP_SYNTHASE_1"/>
    <property type="match status" value="1"/>
</dbReference>
<protein>
    <recommendedName>
        <fullName evidence="8">3-phosphoshikimate 1-carboxyvinyltransferase</fullName>
        <ecNumber evidence="8">2.5.1.19</ecNumber>
    </recommendedName>
    <alternativeName>
        <fullName evidence="8">5-enolpyruvylshikimate-3-phosphate synthase</fullName>
        <shortName evidence="8">EPSP synthase</shortName>
        <shortName evidence="8">EPSPS</shortName>
    </alternativeName>
</protein>
<feature type="binding site" evidence="8">
    <location>
        <position position="169"/>
    </location>
    <ligand>
        <name>phosphoenolpyruvate</name>
        <dbReference type="ChEBI" id="CHEBI:58702"/>
    </ligand>
</feature>
<evidence type="ECO:0000256" key="1">
    <source>
        <dbReference type="ARBA" id="ARBA00004811"/>
    </source>
</evidence>
<reference evidence="10 11" key="1">
    <citation type="submission" date="2015-08" db="EMBL/GenBank/DDBJ databases">
        <authorList>
            <person name="Babu N.S."/>
            <person name="Beckwith C.J."/>
            <person name="Beseler K.G."/>
            <person name="Brison A."/>
            <person name="Carone J.V."/>
            <person name="Caskin T.P."/>
            <person name="Diamond M."/>
            <person name="Durham M.E."/>
            <person name="Foxe J.M."/>
            <person name="Go M."/>
            <person name="Henderson B.A."/>
            <person name="Jones I.B."/>
            <person name="McGettigan J.A."/>
            <person name="Micheletti S.J."/>
            <person name="Nasrallah M.E."/>
            <person name="Ortiz D."/>
            <person name="Piller C.R."/>
            <person name="Privatt S.R."/>
            <person name="Schneider S.L."/>
            <person name="Sharp S."/>
            <person name="Smith T.C."/>
            <person name="Stanton J.D."/>
            <person name="Ullery H.E."/>
            <person name="Wilson R.J."/>
            <person name="Serrano M.G."/>
            <person name="Buck G."/>
            <person name="Lee V."/>
            <person name="Wang Y."/>
            <person name="Carvalho R."/>
            <person name="Voegtly L."/>
            <person name="Shi R."/>
            <person name="Duckworth R."/>
            <person name="Johnson A."/>
            <person name="Loviza R."/>
            <person name="Walstead R."/>
            <person name="Shah Z."/>
            <person name="Kiflezghi M."/>
            <person name="Wade K."/>
            <person name="Ball S.L."/>
            <person name="Bradley K.W."/>
            <person name="Asai D.J."/>
            <person name="Bowman C.A."/>
            <person name="Russell D.A."/>
            <person name="Pope W.H."/>
            <person name="Jacobs-Sera D."/>
            <person name="Hendrix R.W."/>
            <person name="Hatfull G.F."/>
        </authorList>
    </citation>
    <scope>NUCLEOTIDE SEQUENCE [LARGE SCALE GENOMIC DNA]</scope>
    <source>
        <strain evidence="10 11">DSM 27710</strain>
    </source>
</reference>
<evidence type="ECO:0000256" key="2">
    <source>
        <dbReference type="ARBA" id="ARBA00009948"/>
    </source>
</evidence>
<feature type="binding site" evidence="8">
    <location>
        <position position="319"/>
    </location>
    <ligand>
        <name>3-phosphoshikimate</name>
        <dbReference type="ChEBI" id="CHEBI:145989"/>
    </ligand>
</feature>
<dbReference type="Gene3D" id="3.65.10.10">
    <property type="entry name" value="Enolpyruvate transferase domain"/>
    <property type="match status" value="2"/>
</dbReference>
<keyword evidence="5 8" id="KW-0808">Transferase</keyword>
<evidence type="ECO:0000256" key="3">
    <source>
        <dbReference type="ARBA" id="ARBA00022490"/>
    </source>
</evidence>
<comment type="caution">
    <text evidence="8">Lacks conserved residue(s) required for the propagation of feature annotation.</text>
</comment>
<feature type="binding site" evidence="8">
    <location>
        <position position="26"/>
    </location>
    <ligand>
        <name>3-phosphoshikimate</name>
        <dbReference type="ChEBI" id="CHEBI:145989"/>
    </ligand>
</feature>
<dbReference type="Proteomes" id="UP000055590">
    <property type="component" value="Chromosome"/>
</dbReference>
<feature type="binding site" evidence="8">
    <location>
        <position position="392"/>
    </location>
    <ligand>
        <name>phosphoenolpyruvate</name>
        <dbReference type="ChEBI" id="CHEBI:58702"/>
    </ligand>
</feature>
<feature type="binding site" evidence="8">
    <location>
        <position position="22"/>
    </location>
    <ligand>
        <name>3-phosphoshikimate</name>
        <dbReference type="ChEBI" id="CHEBI:145989"/>
    </ligand>
</feature>
<evidence type="ECO:0000313" key="10">
    <source>
        <dbReference type="EMBL" id="AKU92780.1"/>
    </source>
</evidence>
<feature type="binding site" evidence="8">
    <location>
        <position position="169"/>
    </location>
    <ligand>
        <name>3-phosphoshikimate</name>
        <dbReference type="ChEBI" id="CHEBI:145989"/>
    </ligand>
</feature>
<evidence type="ECO:0000256" key="4">
    <source>
        <dbReference type="ARBA" id="ARBA00022605"/>
    </source>
</evidence>
<dbReference type="InterPro" id="IPR036968">
    <property type="entry name" value="Enolpyruvate_Tfrase_sf"/>
</dbReference>
<evidence type="ECO:0000259" key="9">
    <source>
        <dbReference type="Pfam" id="PF00275"/>
    </source>
</evidence>
<dbReference type="EC" id="2.5.1.19" evidence="8"/>
<feature type="binding site" evidence="8">
    <location>
        <position position="167"/>
    </location>
    <ligand>
        <name>3-phosphoshikimate</name>
        <dbReference type="ChEBI" id="CHEBI:145989"/>
    </ligand>
</feature>